<dbReference type="EMBL" id="PJQY01000388">
    <property type="protein sequence ID" value="PQQ11613.1"/>
    <property type="molecule type" value="Genomic_DNA"/>
</dbReference>
<name>A0A314YYK7_PRUYE</name>
<evidence type="ECO:0000313" key="2">
    <source>
        <dbReference type="Proteomes" id="UP000250321"/>
    </source>
</evidence>
<organism evidence="1 2">
    <name type="scientific">Prunus yedoensis var. nudiflora</name>
    <dbReference type="NCBI Taxonomy" id="2094558"/>
    <lineage>
        <taxon>Eukaryota</taxon>
        <taxon>Viridiplantae</taxon>
        <taxon>Streptophyta</taxon>
        <taxon>Embryophyta</taxon>
        <taxon>Tracheophyta</taxon>
        <taxon>Spermatophyta</taxon>
        <taxon>Magnoliopsida</taxon>
        <taxon>eudicotyledons</taxon>
        <taxon>Gunneridae</taxon>
        <taxon>Pentapetalae</taxon>
        <taxon>rosids</taxon>
        <taxon>fabids</taxon>
        <taxon>Rosales</taxon>
        <taxon>Rosaceae</taxon>
        <taxon>Amygdaloideae</taxon>
        <taxon>Amygdaleae</taxon>
        <taxon>Prunus</taxon>
    </lineage>
</organism>
<reference evidence="1 2" key="1">
    <citation type="submission" date="2018-02" db="EMBL/GenBank/DDBJ databases">
        <title>Draft genome of wild Prunus yedoensis var. nudiflora.</title>
        <authorList>
            <person name="Baek S."/>
            <person name="Kim J.-H."/>
            <person name="Choi K."/>
            <person name="Kim G.-B."/>
            <person name="Cho A."/>
            <person name="Jang H."/>
            <person name="Shin C.-H."/>
            <person name="Yu H.-J."/>
            <person name="Mun J.-H."/>
        </authorList>
    </citation>
    <scope>NUCLEOTIDE SEQUENCE [LARGE SCALE GENOMIC DNA]</scope>
    <source>
        <strain evidence="2">cv. Jeju island</strain>
        <tissue evidence="1">Leaf</tissue>
    </source>
</reference>
<proteinExistence type="predicted"/>
<evidence type="ECO:0000313" key="1">
    <source>
        <dbReference type="EMBL" id="PQQ11613.1"/>
    </source>
</evidence>
<gene>
    <name evidence="1" type="ORF">Pyn_10038</name>
</gene>
<keyword evidence="2" id="KW-1185">Reference proteome</keyword>
<comment type="caution">
    <text evidence="1">The sequence shown here is derived from an EMBL/GenBank/DDBJ whole genome shotgun (WGS) entry which is preliminary data.</text>
</comment>
<accession>A0A314YYK7</accession>
<protein>
    <submittedName>
        <fullName evidence="1">AP2-like ethylene-responsive transcription factor PLT2</fullName>
    </submittedName>
</protein>
<dbReference type="STRING" id="2094558.A0A314YYK7"/>
<dbReference type="AlphaFoldDB" id="A0A314YYK7"/>
<sequence length="225" mass="24233">MSRYDVKSILESNTLPIGGGAAKRLKEAQALESSRKREEMIALGSTFQYAAAGATSSSTSAGRNLQAYSLMQQQSTFDQAVQQPSQPLLTLQNHDISHYTHHHDPSSYQNYIQTQLQLHQAQQQYQPTQNPHHQFYNSYGLQSTHPALLQGLMDMGSASGVMDHNNGSSSGSYSAGGYLGNNGIGLASNSSASNAVGSAEELALVKVDYDMPNGGGGYGYFYNVE</sequence>
<dbReference type="Proteomes" id="UP000250321">
    <property type="component" value="Unassembled WGS sequence"/>
</dbReference>
<dbReference type="OrthoDB" id="207175at2759"/>